<dbReference type="RefSeq" id="WP_073026374.1">
    <property type="nucleotide sequence ID" value="NZ_FQZS01000015.1"/>
</dbReference>
<reference evidence="4 5" key="1">
    <citation type="submission" date="2016-11" db="EMBL/GenBank/DDBJ databases">
        <authorList>
            <person name="Jaros S."/>
            <person name="Januszkiewicz K."/>
            <person name="Wedrychowicz H."/>
        </authorList>
    </citation>
    <scope>NUCLEOTIDE SEQUENCE [LARGE SCALE GENOMIC DNA]</scope>
    <source>
        <strain evidence="4 5">DSM 19022</strain>
    </source>
</reference>
<keyword evidence="5" id="KW-1185">Reference proteome</keyword>
<keyword evidence="3" id="KW-0472">Membrane</keyword>
<feature type="transmembrane region" description="Helical" evidence="3">
    <location>
        <begin position="138"/>
        <end position="155"/>
    </location>
</feature>
<evidence type="ECO:0000256" key="3">
    <source>
        <dbReference type="SAM" id="Phobius"/>
    </source>
</evidence>
<protein>
    <submittedName>
        <fullName evidence="4">Uncharacterized protein</fullName>
    </submittedName>
</protein>
<dbReference type="EMBL" id="FQZS01000015">
    <property type="protein sequence ID" value="SHJ08048.1"/>
    <property type="molecule type" value="Genomic_DNA"/>
</dbReference>
<keyword evidence="3" id="KW-0812">Transmembrane</keyword>
<feature type="region of interest" description="Disordered" evidence="2">
    <location>
        <begin position="363"/>
        <end position="470"/>
    </location>
</feature>
<proteinExistence type="predicted"/>
<dbReference type="OrthoDB" id="1715639at2"/>
<feature type="compositionally biased region" description="Polar residues" evidence="2">
    <location>
        <begin position="415"/>
        <end position="424"/>
    </location>
</feature>
<keyword evidence="1" id="KW-0175">Coiled coil</keyword>
<dbReference type="AlphaFoldDB" id="A0A1M6GDM8"/>
<feature type="compositionally biased region" description="Low complexity" evidence="2">
    <location>
        <begin position="366"/>
        <end position="397"/>
    </location>
</feature>
<feature type="coiled-coil region" evidence="1">
    <location>
        <begin position="170"/>
        <end position="238"/>
    </location>
</feature>
<keyword evidence="3" id="KW-1133">Transmembrane helix</keyword>
<evidence type="ECO:0000313" key="5">
    <source>
        <dbReference type="Proteomes" id="UP000184442"/>
    </source>
</evidence>
<evidence type="ECO:0000313" key="4">
    <source>
        <dbReference type="EMBL" id="SHJ08048.1"/>
    </source>
</evidence>
<feature type="coiled-coil region" evidence="1">
    <location>
        <begin position="269"/>
        <end position="347"/>
    </location>
</feature>
<dbReference type="Proteomes" id="UP000184442">
    <property type="component" value="Unassembled WGS sequence"/>
</dbReference>
<organism evidence="4 5">
    <name type="scientific">Lutispora thermophila DSM 19022</name>
    <dbReference type="NCBI Taxonomy" id="1122184"/>
    <lineage>
        <taxon>Bacteria</taxon>
        <taxon>Bacillati</taxon>
        <taxon>Bacillota</taxon>
        <taxon>Clostridia</taxon>
        <taxon>Lutisporales</taxon>
        <taxon>Lutisporaceae</taxon>
        <taxon>Lutispora</taxon>
    </lineage>
</organism>
<feature type="transmembrane region" description="Helical" evidence="3">
    <location>
        <begin position="21"/>
        <end position="49"/>
    </location>
</feature>
<evidence type="ECO:0000256" key="2">
    <source>
        <dbReference type="SAM" id="MobiDB-lite"/>
    </source>
</evidence>
<accession>A0A1M6GDM8</accession>
<gene>
    <name evidence="4" type="ORF">SAMN02745176_02329</name>
</gene>
<feature type="compositionally biased region" description="Gly residues" evidence="2">
    <location>
        <begin position="402"/>
        <end position="413"/>
    </location>
</feature>
<feature type="transmembrane region" description="Helical" evidence="3">
    <location>
        <begin position="55"/>
        <end position="75"/>
    </location>
</feature>
<sequence>MKETNKEILRYVRKARDRIHIALILEYTAKASIGAMGIYMALVILSRFIPIYNAYGKGALIACGIIMAAFLISLFKTPKNQTAAKLLDSKGLRERTLTALELLDEDSAIAIIQKHDALEHLKTLDIKKVIKIKFPMKYVMISVILAMSIIISGFIPNPMEEKSIEIFNAKKKILRQQKEIEEVIKRIEINNKLTPEQKEEVKTVLEEMKKELSKVQDVKEGLKALERTENRIEMLKEKYGYKELDKIIEEFSKNEITRDLAETLKKGDTKRLRSELQKAAEDLKNMKQDEIKELSQNLSQLAENLERNPELAEAFYELAQKISSGELGDLQNEISSLNEQINKLMDNQEFSRAIEDVMESLRDAAQNQSQQGQKQQGQGKGQGRSQSETVGQGQNQDRGNDGGKSGAGAGEGTGQNNETQSSQGVAGIGNKKSSGKNVREYEKVFTPSLPGGTGEKSQLHGHKNDEGDTKEYIVDKGIGIKGEMKPYNRVIGEYREKAFQNIEGRQVPQNLEDMVKNYFTSLED</sequence>
<name>A0A1M6GDM8_9FIRM</name>
<evidence type="ECO:0000256" key="1">
    <source>
        <dbReference type="SAM" id="Coils"/>
    </source>
</evidence>
<dbReference type="STRING" id="1122184.SAMN02745176_02329"/>